<feature type="domain" description="Metalloprotease TldD/E N-terminal" evidence="5">
    <location>
        <begin position="20"/>
        <end position="84"/>
    </location>
</feature>
<dbReference type="EMBL" id="UINC01018185">
    <property type="protein sequence ID" value="SVA76144.1"/>
    <property type="molecule type" value="Genomic_DNA"/>
</dbReference>
<comment type="similarity">
    <text evidence="1">Belongs to the peptidase U62 family.</text>
</comment>
<name>A0A381YGM5_9ZZZZ</name>
<dbReference type="FunFam" id="3.30.2290.10:FF:000003">
    <property type="entry name" value="Zinc-dependent protease, TldD/PmbA family"/>
    <property type="match status" value="1"/>
</dbReference>
<dbReference type="PANTHER" id="PTHR30624:SF10">
    <property type="entry name" value="CONSERVED PROTEIN"/>
    <property type="match status" value="1"/>
</dbReference>
<dbReference type="SUPFAM" id="SSF111283">
    <property type="entry name" value="Putative modulator of DNA gyrase, PmbA/TldD"/>
    <property type="match status" value="1"/>
</dbReference>
<gene>
    <name evidence="8" type="ORF">METZ01_LOCUS128998</name>
</gene>
<reference evidence="8" key="1">
    <citation type="submission" date="2018-05" db="EMBL/GenBank/DDBJ databases">
        <authorList>
            <person name="Lanie J.A."/>
            <person name="Ng W.-L."/>
            <person name="Kazmierczak K.M."/>
            <person name="Andrzejewski T.M."/>
            <person name="Davidsen T.M."/>
            <person name="Wayne K.J."/>
            <person name="Tettelin H."/>
            <person name="Glass J.I."/>
            <person name="Rusch D."/>
            <person name="Podicherti R."/>
            <person name="Tsui H.-C.T."/>
            <person name="Winkler M.E."/>
        </authorList>
    </citation>
    <scope>NUCLEOTIDE SEQUENCE</scope>
</reference>
<evidence type="ECO:0000256" key="2">
    <source>
        <dbReference type="ARBA" id="ARBA00022670"/>
    </source>
</evidence>
<dbReference type="InterPro" id="IPR035068">
    <property type="entry name" value="TldD/PmbA_N"/>
</dbReference>
<keyword evidence="2" id="KW-0645">Protease</keyword>
<evidence type="ECO:0000256" key="3">
    <source>
        <dbReference type="ARBA" id="ARBA00022801"/>
    </source>
</evidence>
<dbReference type="InterPro" id="IPR002510">
    <property type="entry name" value="Metalloprtase-TldD/E_N"/>
</dbReference>
<dbReference type="InterPro" id="IPR051463">
    <property type="entry name" value="Peptidase_U62_metallo"/>
</dbReference>
<feature type="domain" description="Metalloprotease TldD/E C-terminal" evidence="6">
    <location>
        <begin position="235"/>
        <end position="489"/>
    </location>
</feature>
<dbReference type="Pfam" id="PF01523">
    <property type="entry name" value="PmbA_TldD_1st"/>
    <property type="match status" value="1"/>
</dbReference>
<dbReference type="GO" id="GO:0005829">
    <property type="term" value="C:cytosol"/>
    <property type="evidence" value="ECO:0007669"/>
    <property type="project" value="TreeGrafter"/>
</dbReference>
<evidence type="ECO:0000259" key="6">
    <source>
        <dbReference type="Pfam" id="PF19289"/>
    </source>
</evidence>
<dbReference type="InterPro" id="IPR036059">
    <property type="entry name" value="TldD/PmbA_sf"/>
</dbReference>
<dbReference type="InterPro" id="IPR045569">
    <property type="entry name" value="Metalloprtase-TldD/E_C"/>
</dbReference>
<dbReference type="Pfam" id="PF19290">
    <property type="entry name" value="PmbA_TldD_2nd"/>
    <property type="match status" value="1"/>
</dbReference>
<keyword evidence="4" id="KW-0482">Metalloprotease</keyword>
<dbReference type="PANTHER" id="PTHR30624">
    <property type="entry name" value="UNCHARACTERIZED PROTEIN TLDD AND PMBA"/>
    <property type="match status" value="1"/>
</dbReference>
<evidence type="ECO:0000313" key="8">
    <source>
        <dbReference type="EMBL" id="SVA76144.1"/>
    </source>
</evidence>
<feature type="domain" description="Metalloprotease TldD/E central" evidence="7">
    <location>
        <begin position="114"/>
        <end position="225"/>
    </location>
</feature>
<accession>A0A381YGM5</accession>
<evidence type="ECO:0000256" key="4">
    <source>
        <dbReference type="ARBA" id="ARBA00023049"/>
    </source>
</evidence>
<dbReference type="Gene3D" id="3.30.2290.10">
    <property type="entry name" value="PmbA/TldD superfamily"/>
    <property type="match status" value="1"/>
</dbReference>
<dbReference type="AlphaFoldDB" id="A0A381YGM5"/>
<dbReference type="InterPro" id="IPR045570">
    <property type="entry name" value="Metalloprtase-TldD/E_cen_dom"/>
</dbReference>
<dbReference type="GO" id="GO:0006508">
    <property type="term" value="P:proteolysis"/>
    <property type="evidence" value="ECO:0007669"/>
    <property type="project" value="UniProtKB-KW"/>
</dbReference>
<organism evidence="8">
    <name type="scientific">marine metagenome</name>
    <dbReference type="NCBI Taxonomy" id="408172"/>
    <lineage>
        <taxon>unclassified sequences</taxon>
        <taxon>metagenomes</taxon>
        <taxon>ecological metagenomes</taxon>
    </lineage>
</organism>
<evidence type="ECO:0000259" key="5">
    <source>
        <dbReference type="Pfam" id="PF01523"/>
    </source>
</evidence>
<keyword evidence="3" id="KW-0378">Hydrolase</keyword>
<protein>
    <recommendedName>
        <fullName evidence="9">TldD/PmbA family protein</fullName>
    </recommendedName>
</protein>
<evidence type="ECO:0000259" key="7">
    <source>
        <dbReference type="Pfam" id="PF19290"/>
    </source>
</evidence>
<proteinExistence type="inferred from homology"/>
<evidence type="ECO:0000256" key="1">
    <source>
        <dbReference type="ARBA" id="ARBA00005836"/>
    </source>
</evidence>
<dbReference type="Pfam" id="PF19289">
    <property type="entry name" value="PmbA_TldD_3rd"/>
    <property type="match status" value="1"/>
</dbReference>
<dbReference type="GO" id="GO:0008237">
    <property type="term" value="F:metallopeptidase activity"/>
    <property type="evidence" value="ECO:0007669"/>
    <property type="project" value="UniProtKB-KW"/>
</dbReference>
<evidence type="ECO:0008006" key="9">
    <source>
        <dbReference type="Google" id="ProtNLM"/>
    </source>
</evidence>
<sequence length="496" mass="55433">MRDFLDTALNTATSNGASYADIRISRHKNQSIRTRENRVDGISNSESYGFGVRVLVDGTWGFAASHRLTKNNVAKITRRALEIAKANKVAQRLPVELAAVESYEDEWLSPVQKDPFQVPIDEKIDLLLTVNAEALKVEGAKYCSSSMLFMNEEKHFASTEGSYIFQNIHRAWPSFTVTAIDMQRGEFETRSLDVSPMGSGYEYVDQSNLIEQAPVIAAEAVQKLTAKSVEPGPKDLILHPSHLWLTIHESVGHPTELDRALGYEANYAGTSFLTVDKMGTLKFGSDIVNFVADKTIDNGLATCGYDDDGVKTTEWHLVKDGIFIDYQTTRDQVHWDEYRNARKSAGLPEVNHSYGCSYGDSWSSIPFQRMPNIHLEPGKESLTLDDLIADTEDGIYIVGDASYSIDQQRYNFQFSGQSFFEIKKGKIVGMLKDVAYQANTQEFWNSCDAICDERSWELGGSYYDGKGQPGQSNAVSHGCSPARFRKVNVLNTQKQI</sequence>